<dbReference type="InterPro" id="IPR036412">
    <property type="entry name" value="HAD-like_sf"/>
</dbReference>
<dbReference type="GO" id="GO:0015031">
    <property type="term" value="P:protein transport"/>
    <property type="evidence" value="ECO:0007669"/>
    <property type="project" value="UniProtKB-KW"/>
</dbReference>
<evidence type="ECO:0000256" key="1">
    <source>
        <dbReference type="RuleBase" id="RU365079"/>
    </source>
</evidence>
<dbReference type="SMART" id="SM00577">
    <property type="entry name" value="CPDc"/>
    <property type="match status" value="1"/>
</dbReference>
<keyword evidence="1" id="KW-0811">Translocation</keyword>
<keyword evidence="1" id="KW-0813">Transport</keyword>
<dbReference type="SUPFAM" id="SSF56784">
    <property type="entry name" value="HAD-like"/>
    <property type="match status" value="1"/>
</dbReference>
<keyword evidence="1" id="KW-0809">Transit peptide</keyword>
<proteinExistence type="inferred from homology"/>
<feature type="compositionally biased region" description="Polar residues" evidence="2">
    <location>
        <begin position="134"/>
        <end position="160"/>
    </location>
</feature>
<feature type="domain" description="FCP1 homology" evidence="3">
    <location>
        <begin position="199"/>
        <end position="382"/>
    </location>
</feature>
<accession>A0AAF0X7Y4</accession>
<reference evidence="4" key="1">
    <citation type="journal article" date="2016" name="Nat. Genet.">
        <title>A high-quality carrot genome assembly provides new insights into carotenoid accumulation and asterid genome evolution.</title>
        <authorList>
            <person name="Iorizzo M."/>
            <person name="Ellison S."/>
            <person name="Senalik D."/>
            <person name="Zeng P."/>
            <person name="Satapoomin P."/>
            <person name="Huang J."/>
            <person name="Bowman M."/>
            <person name="Iovene M."/>
            <person name="Sanseverino W."/>
            <person name="Cavagnaro P."/>
            <person name="Yildiz M."/>
            <person name="Macko-Podgorni A."/>
            <person name="Moranska E."/>
            <person name="Grzebelus E."/>
            <person name="Grzebelus D."/>
            <person name="Ashrafi H."/>
            <person name="Zheng Z."/>
            <person name="Cheng S."/>
            <person name="Spooner D."/>
            <person name="Van Deynze A."/>
            <person name="Simon P."/>
        </authorList>
    </citation>
    <scope>NUCLEOTIDE SEQUENCE</scope>
    <source>
        <tissue evidence="4">Leaf</tissue>
    </source>
</reference>
<comment type="subcellular location">
    <subcellularLocation>
        <location evidence="1">Mitochondrion inner membrane</location>
        <topology evidence="1">Single-pass membrane protein</topology>
    </subcellularLocation>
</comment>
<comment type="subunit">
    <text evidence="1">Component of the TIM23 complex.</text>
</comment>
<dbReference type="InterPro" id="IPR050365">
    <property type="entry name" value="TIM50"/>
</dbReference>
<protein>
    <recommendedName>
        <fullName evidence="1">Mitochondrial import inner membrane translocase subunit TIM50</fullName>
    </recommendedName>
</protein>
<reference evidence="4" key="2">
    <citation type="submission" date="2022-03" db="EMBL/GenBank/DDBJ databases">
        <title>Draft title - Genomic analysis of global carrot germplasm unveils the trajectory of domestication and the origin of high carotenoid orange carrot.</title>
        <authorList>
            <person name="Iorizzo M."/>
            <person name="Ellison S."/>
            <person name="Senalik D."/>
            <person name="Macko-Podgorni A."/>
            <person name="Grzebelus D."/>
            <person name="Bostan H."/>
            <person name="Rolling W."/>
            <person name="Curaba J."/>
            <person name="Simon P."/>
        </authorList>
    </citation>
    <scope>NUCLEOTIDE SEQUENCE</scope>
    <source>
        <tissue evidence="4">Leaf</tissue>
    </source>
</reference>
<evidence type="ECO:0000313" key="4">
    <source>
        <dbReference type="EMBL" id="WOH03446.1"/>
    </source>
</evidence>
<dbReference type="Proteomes" id="UP000077755">
    <property type="component" value="Chromosome 6"/>
</dbReference>
<name>A0AAF0X7Y4_DAUCS</name>
<evidence type="ECO:0000259" key="3">
    <source>
        <dbReference type="PROSITE" id="PS50969"/>
    </source>
</evidence>
<feature type="region of interest" description="Disordered" evidence="2">
    <location>
        <begin position="111"/>
        <end position="168"/>
    </location>
</feature>
<evidence type="ECO:0000256" key="2">
    <source>
        <dbReference type="SAM" id="MobiDB-lite"/>
    </source>
</evidence>
<keyword evidence="5" id="KW-1185">Reference proteome</keyword>
<dbReference type="PANTHER" id="PTHR12210">
    <property type="entry name" value="DULLARD PROTEIN PHOSPHATASE"/>
    <property type="match status" value="1"/>
</dbReference>
<evidence type="ECO:0000313" key="5">
    <source>
        <dbReference type="Proteomes" id="UP000077755"/>
    </source>
</evidence>
<dbReference type="EMBL" id="CP093348">
    <property type="protein sequence ID" value="WOH03446.1"/>
    <property type="molecule type" value="Genomic_DNA"/>
</dbReference>
<dbReference type="InterPro" id="IPR023214">
    <property type="entry name" value="HAD_sf"/>
</dbReference>
<dbReference type="Pfam" id="PF03031">
    <property type="entry name" value="NIF"/>
    <property type="match status" value="1"/>
</dbReference>
<dbReference type="GO" id="GO:0005744">
    <property type="term" value="C:TIM23 mitochondrial import inner membrane translocase complex"/>
    <property type="evidence" value="ECO:0007669"/>
    <property type="project" value="UniProtKB-UniRule"/>
</dbReference>
<dbReference type="AlphaFoldDB" id="A0AAF0X7Y4"/>
<sequence length="544" mass="60845">MSGKERDFEIEHAGKRRKMEDTGSVVCRDIDHGKCKLVEDSYVENDEDSVCGSELKGDGELVHRDGDSCVSGNVCKDIIPCGSKSDGSICGDGDHRVTFIDAARDSTVEVKSVSEGLGNGGQVDGDDVSRERNSSSADQSSCIVSEQTHLDSPTNDSADQISERKKRETITKDENNAQAKFVETNKDGREEKPHLCKGIDVRKKLLVLDINGLLADVVSASSVSDDYKADIVIGMKAVFKRPHCDDFLQFCFERFNVGIWSSRTKKNIDPILELLLGGHRSKLVFCWDQSHCTPTGFNTIDNQRKPLVLKELKKFWGKDYPSLPWNIGDYDESNTLLLDDSPYKGLRNPPNTAIFPNTYEYKNLNDDSLGPKGDLRAYLEGLSLAPNVQEYVEHNSYGQQPISRSNPLWPFYAKVMGIDYTKHKEPSCQNASKGINIRLEEEAYRGTRGDNARTQYSERNTRSTAKDSVQLSSKTNQLWNCRAGRTKEARYPRIQHTQFGMNRGSFRKTKLLILDVNGLLADFVSYEPHGFKAHSMLGDKAGKV</sequence>
<keyword evidence="1" id="KW-0653">Protein transport</keyword>
<comment type="function">
    <text evidence="1">Essential component of the TIM23 complex, a complex that mediates the translocation of transit peptide-containing proteins across the mitochondrial inner membrane.</text>
</comment>
<comment type="similarity">
    <text evidence="1">Belongs to the TIM50 family.</text>
</comment>
<dbReference type="Gene3D" id="3.40.50.1000">
    <property type="entry name" value="HAD superfamily/HAD-like"/>
    <property type="match status" value="1"/>
</dbReference>
<gene>
    <name evidence="4" type="ORF">DCAR_0622844</name>
</gene>
<dbReference type="InterPro" id="IPR004274">
    <property type="entry name" value="FCP1_dom"/>
</dbReference>
<dbReference type="PROSITE" id="PS50969">
    <property type="entry name" value="FCP1"/>
    <property type="match status" value="1"/>
</dbReference>
<keyword evidence="1" id="KW-0496">Mitochondrion</keyword>
<organism evidence="4 5">
    <name type="scientific">Daucus carota subsp. sativus</name>
    <name type="common">Carrot</name>
    <dbReference type="NCBI Taxonomy" id="79200"/>
    <lineage>
        <taxon>Eukaryota</taxon>
        <taxon>Viridiplantae</taxon>
        <taxon>Streptophyta</taxon>
        <taxon>Embryophyta</taxon>
        <taxon>Tracheophyta</taxon>
        <taxon>Spermatophyta</taxon>
        <taxon>Magnoliopsida</taxon>
        <taxon>eudicotyledons</taxon>
        <taxon>Gunneridae</taxon>
        <taxon>Pentapetalae</taxon>
        <taxon>asterids</taxon>
        <taxon>campanulids</taxon>
        <taxon>Apiales</taxon>
        <taxon>Apiaceae</taxon>
        <taxon>Apioideae</taxon>
        <taxon>Scandiceae</taxon>
        <taxon>Daucinae</taxon>
        <taxon>Daucus</taxon>
        <taxon>Daucus sect. Daucus</taxon>
    </lineage>
</organism>